<reference evidence="1 2" key="1">
    <citation type="journal article" date="2023" name="ACS Omega">
        <title>Identification of the Neoaspergillic Acid Biosynthesis Gene Cluster by Establishing an In Vitro CRISPR-Ribonucleoprotein Genetic System in Aspergillus melleus.</title>
        <authorList>
            <person name="Yuan B."/>
            <person name="Grau M.F."/>
            <person name="Murata R.M."/>
            <person name="Torok T."/>
            <person name="Venkateswaran K."/>
            <person name="Stajich J.E."/>
            <person name="Wang C.C.C."/>
        </authorList>
    </citation>
    <scope>NUCLEOTIDE SEQUENCE [LARGE SCALE GENOMIC DNA]</scope>
    <source>
        <strain evidence="1 2">IMV 1140</strain>
    </source>
</reference>
<evidence type="ECO:0000313" key="2">
    <source>
        <dbReference type="Proteomes" id="UP001177260"/>
    </source>
</evidence>
<organism evidence="1 2">
    <name type="scientific">Aspergillus melleus</name>
    <dbReference type="NCBI Taxonomy" id="138277"/>
    <lineage>
        <taxon>Eukaryota</taxon>
        <taxon>Fungi</taxon>
        <taxon>Dikarya</taxon>
        <taxon>Ascomycota</taxon>
        <taxon>Pezizomycotina</taxon>
        <taxon>Eurotiomycetes</taxon>
        <taxon>Eurotiomycetidae</taxon>
        <taxon>Eurotiales</taxon>
        <taxon>Aspergillaceae</taxon>
        <taxon>Aspergillus</taxon>
        <taxon>Aspergillus subgen. Circumdati</taxon>
    </lineage>
</organism>
<gene>
    <name evidence="1" type="ORF">N8T08_000756</name>
</gene>
<accession>A0ACC3APC7</accession>
<sequence>MSPVAIISSTVGWIYVLLWSISFYPQVLTNLNRKSSSGLSIDFTLLNALGLTAYTVFNAVLLYSPVVRAQYASRLPGSPTPPVQFNDLVYAAHGAGICLVIFSQTQWPQMWGFRGSKAALSLGAIGVFWACIGIIFAGVGSVLVGLSERWEWLDVVYTIGNIKLFLTVMKYTPQVFHNYRRQSTEGFSIYAILFDFTGGLLSVLQLLLDISEQGSWSQMSTGKGAKFALGNVTMVFDITFMVQHYILYRHRSKGKARRDERAPSEDDPLLEHREV</sequence>
<dbReference type="EMBL" id="JAOPJF010000107">
    <property type="protein sequence ID" value="KAK1139475.1"/>
    <property type="molecule type" value="Genomic_DNA"/>
</dbReference>
<name>A0ACC3APC7_9EURO</name>
<comment type="caution">
    <text evidence="1">The sequence shown here is derived from an EMBL/GenBank/DDBJ whole genome shotgun (WGS) entry which is preliminary data.</text>
</comment>
<proteinExistence type="predicted"/>
<dbReference type="Proteomes" id="UP001177260">
    <property type="component" value="Unassembled WGS sequence"/>
</dbReference>
<keyword evidence="2" id="KW-1185">Reference proteome</keyword>
<evidence type="ECO:0000313" key="1">
    <source>
        <dbReference type="EMBL" id="KAK1139475.1"/>
    </source>
</evidence>
<protein>
    <submittedName>
        <fullName evidence="1">Uncharacterized protein</fullName>
    </submittedName>
</protein>